<protein>
    <recommendedName>
        <fullName evidence="3">DUF3800 domain-containing protein</fullName>
    </recommendedName>
</protein>
<dbReference type="STRING" id="1801766.A2997_01405"/>
<comment type="caution">
    <text evidence="1">The sequence shown here is derived from an EMBL/GenBank/DDBJ whole genome shotgun (WGS) entry which is preliminary data.</text>
</comment>
<dbReference type="AlphaFoldDB" id="A0A1F6WNC0"/>
<gene>
    <name evidence="1" type="ORF">A2997_01405</name>
</gene>
<evidence type="ECO:0000313" key="1">
    <source>
        <dbReference type="EMBL" id="OGI83368.1"/>
    </source>
</evidence>
<reference evidence="1 2" key="1">
    <citation type="journal article" date="2016" name="Nat. Commun.">
        <title>Thousands of microbial genomes shed light on interconnected biogeochemical processes in an aquifer system.</title>
        <authorList>
            <person name="Anantharaman K."/>
            <person name="Brown C.T."/>
            <person name="Hug L.A."/>
            <person name="Sharon I."/>
            <person name="Castelle C.J."/>
            <person name="Probst A.J."/>
            <person name="Thomas B.C."/>
            <person name="Singh A."/>
            <person name="Wilkins M.J."/>
            <person name="Karaoz U."/>
            <person name="Brodie E.L."/>
            <person name="Williams K.H."/>
            <person name="Hubbard S.S."/>
            <person name="Banfield J.F."/>
        </authorList>
    </citation>
    <scope>NUCLEOTIDE SEQUENCE [LARGE SCALE GENOMIC DNA]</scope>
</reference>
<evidence type="ECO:0000313" key="2">
    <source>
        <dbReference type="Proteomes" id="UP000179448"/>
    </source>
</evidence>
<evidence type="ECO:0008006" key="3">
    <source>
        <dbReference type="Google" id="ProtNLM"/>
    </source>
</evidence>
<dbReference type="Pfam" id="PF12686">
    <property type="entry name" value="DUF3800"/>
    <property type="match status" value="1"/>
</dbReference>
<organism evidence="1 2">
    <name type="scientific">Candidatus Nomurabacteria bacterium RIFCSPLOWO2_01_FULL_36_10b</name>
    <dbReference type="NCBI Taxonomy" id="1801766"/>
    <lineage>
        <taxon>Bacteria</taxon>
        <taxon>Candidatus Nomuraibacteriota</taxon>
    </lineage>
</organism>
<dbReference type="InterPro" id="IPR024524">
    <property type="entry name" value="DUF3800"/>
</dbReference>
<proteinExistence type="predicted"/>
<sequence length="208" mass="25002">MYIFLDESGDLGFSKKSSKWFLFTIAIINNYRDLEKVTDKVWKKLHQKHKHISELHASQEKDGTRRNVLSLLANIDDLKIMTIILNKEKVYINLQQQKNYLYNYTANLLMDRLHKIGILGLEKVAYLIVDRKDTKRRLRDNFIQYITQSMQERIHIDFKINLRSSHDNKSLQSVDFLSWAIFRKYEHGDFEFYEIIRDKIIDEKLLFP</sequence>
<dbReference type="Proteomes" id="UP000179448">
    <property type="component" value="Unassembled WGS sequence"/>
</dbReference>
<name>A0A1F6WNC0_9BACT</name>
<accession>A0A1F6WNC0</accession>
<dbReference type="EMBL" id="MFUQ01000018">
    <property type="protein sequence ID" value="OGI83368.1"/>
    <property type="molecule type" value="Genomic_DNA"/>
</dbReference>